<gene>
    <name evidence="7" type="ORF">KM295_14435</name>
</gene>
<dbReference type="SMART" id="SM00387">
    <property type="entry name" value="HATPase_c"/>
    <property type="match status" value="1"/>
</dbReference>
<evidence type="ECO:0000313" key="8">
    <source>
        <dbReference type="Proteomes" id="UP001139494"/>
    </source>
</evidence>
<proteinExistence type="predicted"/>
<keyword evidence="2" id="KW-0288">FMN</keyword>
<dbReference type="CDD" id="cd00130">
    <property type="entry name" value="PAS"/>
    <property type="match status" value="3"/>
</dbReference>
<dbReference type="PROSITE" id="PS50113">
    <property type="entry name" value="PAC"/>
    <property type="match status" value="2"/>
</dbReference>
<dbReference type="InterPro" id="IPR001610">
    <property type="entry name" value="PAC"/>
</dbReference>
<dbReference type="PANTHER" id="PTHR47429">
    <property type="entry name" value="PROTEIN TWIN LOV 1"/>
    <property type="match status" value="1"/>
</dbReference>
<dbReference type="SUPFAM" id="SSF55874">
    <property type="entry name" value="ATPase domain of HSP90 chaperone/DNA topoisomerase II/histidine kinase"/>
    <property type="match status" value="1"/>
</dbReference>
<comment type="caution">
    <text evidence="7">The sequence shown here is derived from an EMBL/GenBank/DDBJ whole genome shotgun (WGS) entry which is preliminary data.</text>
</comment>
<protein>
    <submittedName>
        <fullName evidence="7">PAS domain-containing protein</fullName>
    </submittedName>
</protein>
<evidence type="ECO:0000259" key="4">
    <source>
        <dbReference type="PROSITE" id="PS50109"/>
    </source>
</evidence>
<dbReference type="Gene3D" id="3.30.450.20">
    <property type="entry name" value="PAS domain"/>
    <property type="match status" value="3"/>
</dbReference>
<dbReference type="NCBIfam" id="TIGR00229">
    <property type="entry name" value="sensory_box"/>
    <property type="match status" value="2"/>
</dbReference>
<dbReference type="InterPro" id="IPR000700">
    <property type="entry name" value="PAS-assoc_C"/>
</dbReference>
<dbReference type="InterPro" id="IPR000014">
    <property type="entry name" value="PAS"/>
</dbReference>
<feature type="domain" description="PAS" evidence="5">
    <location>
        <begin position="240"/>
        <end position="286"/>
    </location>
</feature>
<feature type="domain" description="PAC" evidence="6">
    <location>
        <begin position="191"/>
        <end position="243"/>
    </location>
</feature>
<dbReference type="Gene3D" id="3.30.565.10">
    <property type="entry name" value="Histidine kinase-like ATPase, C-terminal domain"/>
    <property type="match status" value="1"/>
</dbReference>
<accession>A0A9R1CT07</accession>
<dbReference type="InterPro" id="IPR003594">
    <property type="entry name" value="HATPase_dom"/>
</dbReference>
<evidence type="ECO:0000259" key="5">
    <source>
        <dbReference type="PROSITE" id="PS50112"/>
    </source>
</evidence>
<sequence>MHLEDLIRPAVIHSGKEIAYANQAFCTLVGADTPANLTGRPLGPFIIEPDRTVLFESFEELRNGDAATFRHQLTLDCTDGTVCETIAVSAATAWDGEPKIRTVFLNISQPDRDTSATLGENAIDQAPVGITVADVTLDDEPLTYVNDGFRRITGYSRGEILGQNCRFLQGDATRDEPVAKMRAAIDAGQSVTVELRNYRKDGTEFWNRITLSPVESGDGTVTHYLGFQQNISEMKAHENELLLFETYAEQADSVLFITDADGAIQYVNPAFERITGYSAAEAIGQTPRILSSGNQDEAFYEEFWETITAGETWEAEIVNQTKTGERYETLQRVTPIEDDRGTIQYYVAFEKEITQKQLRSQVLDVLNRVLRHNVRNSVTVIDGYAELLASDSDDVDVQAVADNIREWAGTLESISERTATIRQLIRLLDSDEDPIGMPLSKTASTVERYRREYADAEIDLTIGDENSSAIMYGAIFEVALKELIENAIEHNDQPTPRIEIAIRAIEERNVAVVTVADNGPRIPRATWEIIKSGQETPMRHAEGIGLWVIYWSISTLGGTIELASNDPRGNKITVKSPLAESSD</sequence>
<dbReference type="RefSeq" id="WP_256030723.1">
    <property type="nucleotide sequence ID" value="NZ_JAHLKM010000031.1"/>
</dbReference>
<dbReference type="PANTHER" id="PTHR47429:SF2">
    <property type="entry name" value="PROTEIN TWIN LOV 1"/>
    <property type="match status" value="1"/>
</dbReference>
<dbReference type="SMART" id="SM00091">
    <property type="entry name" value="PAS"/>
    <property type="match status" value="3"/>
</dbReference>
<evidence type="ECO:0000256" key="1">
    <source>
        <dbReference type="ARBA" id="ARBA00022630"/>
    </source>
</evidence>
<dbReference type="Pfam" id="PF02518">
    <property type="entry name" value="HATPase_c"/>
    <property type="match status" value="1"/>
</dbReference>
<keyword evidence="8" id="KW-1185">Reference proteome</keyword>
<dbReference type="PROSITE" id="PS50112">
    <property type="entry name" value="PAS"/>
    <property type="match status" value="2"/>
</dbReference>
<dbReference type="EMBL" id="JAHLKM010000031">
    <property type="protein sequence ID" value="MCQ4334654.1"/>
    <property type="molecule type" value="Genomic_DNA"/>
</dbReference>
<keyword evidence="1" id="KW-0285">Flavoprotein</keyword>
<dbReference type="AlphaFoldDB" id="A0A9R1CT07"/>
<name>A0A9R1CT07_9EURY</name>
<dbReference type="InterPro" id="IPR035965">
    <property type="entry name" value="PAS-like_dom_sf"/>
</dbReference>
<evidence type="ECO:0000259" key="6">
    <source>
        <dbReference type="PROSITE" id="PS50113"/>
    </source>
</evidence>
<feature type="domain" description="PAS" evidence="5">
    <location>
        <begin position="115"/>
        <end position="164"/>
    </location>
</feature>
<feature type="domain" description="Histidine kinase" evidence="4">
    <location>
        <begin position="369"/>
        <end position="580"/>
    </location>
</feature>
<reference evidence="7" key="1">
    <citation type="journal article" date="2023" name="Front. Microbiol.">
        <title>Genomic-based phylogenetic and metabolic analyses of the genus Natronomonas, and description of Natronomonas aquatica sp. nov.</title>
        <authorList>
            <person name="Garcia-Roldan A."/>
            <person name="Duran-Viseras A."/>
            <person name="de la Haba R.R."/>
            <person name="Corral P."/>
            <person name="Sanchez-Porro C."/>
            <person name="Ventosa A."/>
        </authorList>
    </citation>
    <scope>NUCLEOTIDE SEQUENCE</scope>
    <source>
        <strain evidence="7">F2-12</strain>
    </source>
</reference>
<evidence type="ECO:0000256" key="2">
    <source>
        <dbReference type="ARBA" id="ARBA00022643"/>
    </source>
</evidence>
<dbReference type="PROSITE" id="PS50109">
    <property type="entry name" value="HIS_KIN"/>
    <property type="match status" value="1"/>
</dbReference>
<dbReference type="InterPro" id="IPR005467">
    <property type="entry name" value="His_kinase_dom"/>
</dbReference>
<organism evidence="7 8">
    <name type="scientific">Natronomonas aquatica</name>
    <dbReference type="NCBI Taxonomy" id="2841590"/>
    <lineage>
        <taxon>Archaea</taxon>
        <taxon>Methanobacteriati</taxon>
        <taxon>Methanobacteriota</taxon>
        <taxon>Stenosarchaea group</taxon>
        <taxon>Halobacteria</taxon>
        <taxon>Halobacteriales</taxon>
        <taxon>Natronomonadaceae</taxon>
        <taxon>Natronomonas</taxon>
    </lineage>
</organism>
<evidence type="ECO:0000256" key="3">
    <source>
        <dbReference type="ARBA" id="ARBA00022991"/>
    </source>
</evidence>
<feature type="domain" description="PAC" evidence="6">
    <location>
        <begin position="311"/>
        <end position="365"/>
    </location>
</feature>
<keyword evidence="3" id="KW-0157">Chromophore</keyword>
<dbReference type="SMART" id="SM00086">
    <property type="entry name" value="PAC"/>
    <property type="match status" value="2"/>
</dbReference>
<dbReference type="SUPFAM" id="SSF55785">
    <property type="entry name" value="PYP-like sensor domain (PAS domain)"/>
    <property type="match status" value="3"/>
</dbReference>
<dbReference type="InterPro" id="IPR036890">
    <property type="entry name" value="HATPase_C_sf"/>
</dbReference>
<evidence type="ECO:0000313" key="7">
    <source>
        <dbReference type="EMBL" id="MCQ4334654.1"/>
    </source>
</evidence>
<dbReference type="Pfam" id="PF13426">
    <property type="entry name" value="PAS_9"/>
    <property type="match status" value="3"/>
</dbReference>
<dbReference type="Proteomes" id="UP001139494">
    <property type="component" value="Unassembled WGS sequence"/>
</dbReference>